<dbReference type="EMBL" id="OW152822">
    <property type="protein sequence ID" value="CAH2037556.1"/>
    <property type="molecule type" value="Genomic_DNA"/>
</dbReference>
<dbReference type="InterPro" id="IPR015797">
    <property type="entry name" value="NUDIX_hydrolase-like_dom_sf"/>
</dbReference>
<keyword evidence="6" id="KW-1185">Reference proteome</keyword>
<keyword evidence="2" id="KW-0378">Hydrolase</keyword>
<sequence>MDTILFEGVLDRYNGITVDSQKEPCETDQFINQLTDSLKKWESQGRRCIWFKIDIKDAGWVPALAKEGFNFHHSRDSFVMMFKWLPKKSAPNLPPGCYTNIGVGGLVFNDNNKILVVTEQHYDYPHWKLPGGYVERGEDIKEAAGESVALNEY</sequence>
<name>A0ABN8HN04_9NEOP</name>
<dbReference type="SUPFAM" id="SSF55811">
    <property type="entry name" value="Nudix"/>
    <property type="match status" value="1"/>
</dbReference>
<evidence type="ECO:0000256" key="1">
    <source>
        <dbReference type="ARBA" id="ARBA00005582"/>
    </source>
</evidence>
<evidence type="ECO:0000259" key="3">
    <source>
        <dbReference type="Pfam" id="PF00293"/>
    </source>
</evidence>
<evidence type="ECO:0000313" key="5">
    <source>
        <dbReference type="EMBL" id="CAH2037556.1"/>
    </source>
</evidence>
<comment type="similarity">
    <text evidence="1">Belongs to the Nudix hydrolase family.</text>
</comment>
<evidence type="ECO:0000259" key="4">
    <source>
        <dbReference type="Pfam" id="PF18290"/>
    </source>
</evidence>
<feature type="non-terminal residue" evidence="5">
    <location>
        <position position="1"/>
    </location>
</feature>
<gene>
    <name evidence="5" type="ORF">IPOD504_LOCUS1214</name>
</gene>
<evidence type="ECO:0000256" key="2">
    <source>
        <dbReference type="ARBA" id="ARBA00022801"/>
    </source>
</evidence>
<dbReference type="Pfam" id="PF18290">
    <property type="entry name" value="Nudix_hydro"/>
    <property type="match status" value="1"/>
</dbReference>
<dbReference type="InterPro" id="IPR000086">
    <property type="entry name" value="NUDIX_hydrolase_dom"/>
</dbReference>
<dbReference type="Proteomes" id="UP000837857">
    <property type="component" value="Chromosome 10"/>
</dbReference>
<dbReference type="PANTHER" id="PTHR13994">
    <property type="entry name" value="NUDIX HYDROLASE RELATED"/>
    <property type="match status" value="1"/>
</dbReference>
<evidence type="ECO:0000313" key="6">
    <source>
        <dbReference type="Proteomes" id="UP000837857"/>
    </source>
</evidence>
<evidence type="ECO:0008006" key="7">
    <source>
        <dbReference type="Google" id="ProtNLM"/>
    </source>
</evidence>
<dbReference type="Gene3D" id="3.90.79.10">
    <property type="entry name" value="Nucleoside Triphosphate Pyrophosphohydrolase"/>
    <property type="match status" value="1"/>
</dbReference>
<feature type="domain" description="Pre-nudix hydrolase" evidence="4">
    <location>
        <begin position="6"/>
        <end position="85"/>
    </location>
</feature>
<dbReference type="Gene3D" id="3.40.630.30">
    <property type="match status" value="1"/>
</dbReference>
<proteinExistence type="inferred from homology"/>
<organism evidence="5 6">
    <name type="scientific">Iphiclides podalirius</name>
    <name type="common">scarce swallowtail</name>
    <dbReference type="NCBI Taxonomy" id="110791"/>
    <lineage>
        <taxon>Eukaryota</taxon>
        <taxon>Metazoa</taxon>
        <taxon>Ecdysozoa</taxon>
        <taxon>Arthropoda</taxon>
        <taxon>Hexapoda</taxon>
        <taxon>Insecta</taxon>
        <taxon>Pterygota</taxon>
        <taxon>Neoptera</taxon>
        <taxon>Endopterygota</taxon>
        <taxon>Lepidoptera</taxon>
        <taxon>Glossata</taxon>
        <taxon>Ditrysia</taxon>
        <taxon>Papilionoidea</taxon>
        <taxon>Papilionidae</taxon>
        <taxon>Papilioninae</taxon>
        <taxon>Iphiclides</taxon>
    </lineage>
</organism>
<dbReference type="PANTHER" id="PTHR13994:SF13">
    <property type="entry name" value="FI03680P"/>
    <property type="match status" value="1"/>
</dbReference>
<dbReference type="Pfam" id="PF00293">
    <property type="entry name" value="NUDIX"/>
    <property type="match status" value="1"/>
</dbReference>
<feature type="domain" description="Nudix hydrolase" evidence="3">
    <location>
        <begin position="101"/>
        <end position="144"/>
    </location>
</feature>
<accession>A0ABN8HN04</accession>
<dbReference type="InterPro" id="IPR040618">
    <property type="entry name" value="Pre-Nudix"/>
</dbReference>
<protein>
    <recommendedName>
        <fullName evidence="7">Nudix hydrolase 8</fullName>
    </recommendedName>
</protein>
<reference evidence="5" key="1">
    <citation type="submission" date="2022-03" db="EMBL/GenBank/DDBJ databases">
        <authorList>
            <person name="Martin H S."/>
        </authorList>
    </citation>
    <scope>NUCLEOTIDE SEQUENCE</scope>
</reference>
<dbReference type="InterPro" id="IPR003293">
    <property type="entry name" value="Nudix_hydrolase6-like"/>
</dbReference>